<dbReference type="Proteomes" id="UP000730739">
    <property type="component" value="Unassembled WGS sequence"/>
</dbReference>
<reference evidence="1 2" key="1">
    <citation type="submission" date="2021-03" db="EMBL/GenBank/DDBJ databases">
        <title>Genomic Encyclopedia of Type Strains, Phase IV (KMG-IV): sequencing the most valuable type-strain genomes for metagenomic binning, comparative biology and taxonomic classification.</title>
        <authorList>
            <person name="Goeker M."/>
        </authorList>
    </citation>
    <scope>NUCLEOTIDE SEQUENCE [LARGE SCALE GENOMIC DNA]</scope>
    <source>
        <strain evidence="1 2">DSM 13372</strain>
    </source>
</reference>
<sequence length="84" mass="9204">MWRSRHQPIAIGCWIASRHHQTEDHAALAGGQVELMAVSDVATAVDDDIGMGSNMPTSFSPVGTVSPTRTRRSLWVMMRSINGR</sequence>
<protein>
    <submittedName>
        <fullName evidence="1">Uncharacterized protein</fullName>
    </submittedName>
</protein>
<accession>A0ABS4QZS1</accession>
<name>A0ABS4QZS1_9HYPH</name>
<gene>
    <name evidence="1" type="ORF">J2Z31_002647</name>
</gene>
<proteinExistence type="predicted"/>
<evidence type="ECO:0000313" key="1">
    <source>
        <dbReference type="EMBL" id="MBP2236133.1"/>
    </source>
</evidence>
<comment type="caution">
    <text evidence="1">The sequence shown here is derived from an EMBL/GenBank/DDBJ whole genome shotgun (WGS) entry which is preliminary data.</text>
</comment>
<evidence type="ECO:0000313" key="2">
    <source>
        <dbReference type="Proteomes" id="UP000730739"/>
    </source>
</evidence>
<keyword evidence="2" id="KW-1185">Reference proteome</keyword>
<organism evidence="1 2">
    <name type="scientific">Sinorhizobium kostiense</name>
    <dbReference type="NCBI Taxonomy" id="76747"/>
    <lineage>
        <taxon>Bacteria</taxon>
        <taxon>Pseudomonadati</taxon>
        <taxon>Pseudomonadota</taxon>
        <taxon>Alphaproteobacteria</taxon>
        <taxon>Hyphomicrobiales</taxon>
        <taxon>Rhizobiaceae</taxon>
        <taxon>Sinorhizobium/Ensifer group</taxon>
        <taxon>Sinorhizobium</taxon>
    </lineage>
</organism>
<dbReference type="EMBL" id="JAGILA010000003">
    <property type="protein sequence ID" value="MBP2236133.1"/>
    <property type="molecule type" value="Genomic_DNA"/>
</dbReference>